<dbReference type="RefSeq" id="WP_172685626.1">
    <property type="nucleotide sequence ID" value="NZ_KJ776581.1"/>
</dbReference>
<dbReference type="SUPFAM" id="SSF141571">
    <property type="entry name" value="Pentapeptide repeat-like"/>
    <property type="match status" value="1"/>
</dbReference>
<evidence type="ECO:0000313" key="2">
    <source>
        <dbReference type="EMBL" id="AIW54805.1"/>
    </source>
</evidence>
<reference evidence="2" key="1">
    <citation type="journal article" date="2014" name="Genome Biol. Evol.">
        <title>Three classes of plasmid (47-63 kb) carry the type B neurotoxin gene cluster of group II Clostridium botulinum.</title>
        <authorList>
            <person name="Carter A.T."/>
            <person name="Austin J.W."/>
            <person name="Weedmark K.A."/>
            <person name="Corbett C."/>
            <person name="Peck M.W."/>
        </authorList>
    </citation>
    <scope>NUCLEOTIDE SEQUENCE</scope>
    <source>
        <strain evidence="2">IFR_05/025</strain>
        <plasmid evidence="2">p05/025</plasmid>
    </source>
</reference>
<dbReference type="Gene3D" id="2.160.20.80">
    <property type="entry name" value="E3 ubiquitin-protein ligase SopA"/>
    <property type="match status" value="1"/>
</dbReference>
<dbReference type="Pfam" id="PF18840">
    <property type="entry name" value="LPD25"/>
    <property type="match status" value="1"/>
</dbReference>
<proteinExistence type="predicted"/>
<feature type="domain" description="Large polyvalent protein associated" evidence="1">
    <location>
        <begin position="4"/>
        <end position="85"/>
    </location>
</feature>
<dbReference type="EMBL" id="KJ776581">
    <property type="protein sequence ID" value="AIW54805.1"/>
    <property type="molecule type" value="Genomic_DNA"/>
</dbReference>
<keyword evidence="2" id="KW-0614">Plasmid</keyword>
<name>A0A0A0UXW7_CLOBO</name>
<sequence>MREESIKVKIGLSESEYFKEGDVLTLKQADELFKKHDVRNLDGTYEKVKFDISIDNNIVYGGRYDLGCEERGLIGHLEKSCESIKSMNENGLTSKEDMKYLNNLQEKIIPEIKEIIYENGLTTKDDINKFDFFETTKDIKLEDGSLIRKGTEFLIDSCKDNKYELHFEENSNNIYNNEFGDNYKFTFDDIRDFAVPTQYSINEYEKNNIKNENINYEENPYYEEKQFIKAEKLYDNYIDNADIRMEENYSIKDIKFLLKQHEEWLISNGQRGEKLDLSNKDLQGMKFLNVDLRNANFKNADLRDCVIYADLRNANLEGTKIENTKFIGSNLGNVRIESNKLNKIEKQLNSESEKHKWAFNGLKTNKKEREIGRE</sequence>
<dbReference type="AlphaFoldDB" id="A0A0A0UXW7"/>
<dbReference type="Pfam" id="PF00805">
    <property type="entry name" value="Pentapeptide"/>
    <property type="match status" value="2"/>
</dbReference>
<protein>
    <recommendedName>
        <fullName evidence="1">Large polyvalent protein associated domain-containing protein</fullName>
    </recommendedName>
</protein>
<geneLocation type="plasmid" evidence="2">
    <name>p05/025</name>
</geneLocation>
<evidence type="ECO:0000259" key="1">
    <source>
        <dbReference type="Pfam" id="PF18840"/>
    </source>
</evidence>
<accession>A0A0A0UXW7</accession>
<organism evidence="2">
    <name type="scientific">Clostridium botulinum</name>
    <dbReference type="NCBI Taxonomy" id="1491"/>
    <lineage>
        <taxon>Bacteria</taxon>
        <taxon>Bacillati</taxon>
        <taxon>Bacillota</taxon>
        <taxon>Clostridia</taxon>
        <taxon>Eubacteriales</taxon>
        <taxon>Clostridiaceae</taxon>
        <taxon>Clostridium</taxon>
    </lineage>
</organism>
<dbReference type="InterPro" id="IPR041045">
    <property type="entry name" value="LPD25"/>
</dbReference>
<dbReference type="InterPro" id="IPR001646">
    <property type="entry name" value="5peptide_repeat"/>
</dbReference>